<comment type="subcellular location">
    <subcellularLocation>
        <location evidence="1">Membrane</location>
    </subcellularLocation>
</comment>
<dbReference type="Pfam" id="PF00001">
    <property type="entry name" value="7tm_1"/>
    <property type="match status" value="1"/>
</dbReference>
<dbReference type="PANTHER" id="PTHR46641">
    <property type="entry name" value="FMRFAMIDE RECEPTOR-RELATED"/>
    <property type="match status" value="1"/>
</dbReference>
<dbReference type="InterPro" id="IPR017452">
    <property type="entry name" value="GPCR_Rhodpsn_7TM"/>
</dbReference>
<organism evidence="7 8">
    <name type="scientific">Lymnaea stagnalis</name>
    <name type="common">Great pond snail</name>
    <name type="synonym">Helix stagnalis</name>
    <dbReference type="NCBI Taxonomy" id="6523"/>
    <lineage>
        <taxon>Eukaryota</taxon>
        <taxon>Metazoa</taxon>
        <taxon>Spiralia</taxon>
        <taxon>Lophotrochozoa</taxon>
        <taxon>Mollusca</taxon>
        <taxon>Gastropoda</taxon>
        <taxon>Heterobranchia</taxon>
        <taxon>Euthyneura</taxon>
        <taxon>Panpulmonata</taxon>
        <taxon>Hygrophila</taxon>
        <taxon>Lymnaeoidea</taxon>
        <taxon>Lymnaeidae</taxon>
        <taxon>Lymnaea</taxon>
    </lineage>
</organism>
<keyword evidence="8" id="KW-1185">Reference proteome</keyword>
<dbReference type="PROSITE" id="PS50262">
    <property type="entry name" value="G_PROTEIN_RECEP_F1_2"/>
    <property type="match status" value="1"/>
</dbReference>
<dbReference type="AlphaFoldDB" id="A0AAV2HT54"/>
<evidence type="ECO:0000256" key="2">
    <source>
        <dbReference type="ARBA" id="ARBA00022692"/>
    </source>
</evidence>
<feature type="transmembrane region" description="Helical" evidence="5">
    <location>
        <begin position="60"/>
        <end position="78"/>
    </location>
</feature>
<evidence type="ECO:0000313" key="7">
    <source>
        <dbReference type="EMBL" id="CAL1537305.1"/>
    </source>
</evidence>
<evidence type="ECO:0000313" key="8">
    <source>
        <dbReference type="Proteomes" id="UP001497497"/>
    </source>
</evidence>
<keyword evidence="3 5" id="KW-1133">Transmembrane helix</keyword>
<evidence type="ECO:0000256" key="3">
    <source>
        <dbReference type="ARBA" id="ARBA00022989"/>
    </source>
</evidence>
<reference evidence="7 8" key="1">
    <citation type="submission" date="2024-04" db="EMBL/GenBank/DDBJ databases">
        <authorList>
            <consortium name="Genoscope - CEA"/>
            <person name="William W."/>
        </authorList>
    </citation>
    <scope>NUCLEOTIDE SEQUENCE [LARGE SCALE GENOMIC DNA]</scope>
</reference>
<dbReference type="InterPro" id="IPR000276">
    <property type="entry name" value="GPCR_Rhodpsn"/>
</dbReference>
<keyword evidence="2 5" id="KW-0812">Transmembrane</keyword>
<evidence type="ECO:0000256" key="5">
    <source>
        <dbReference type="SAM" id="Phobius"/>
    </source>
</evidence>
<dbReference type="GO" id="GO:0004930">
    <property type="term" value="F:G protein-coupled receptor activity"/>
    <property type="evidence" value="ECO:0007669"/>
    <property type="project" value="InterPro"/>
</dbReference>
<feature type="transmembrane region" description="Helical" evidence="5">
    <location>
        <begin position="278"/>
        <end position="299"/>
    </location>
</feature>
<dbReference type="GO" id="GO:0016020">
    <property type="term" value="C:membrane"/>
    <property type="evidence" value="ECO:0007669"/>
    <property type="project" value="UniProtKB-SubCell"/>
</dbReference>
<feature type="domain" description="G-protein coupled receptors family 1 profile" evidence="6">
    <location>
        <begin position="69"/>
        <end position="337"/>
    </location>
</feature>
<protein>
    <recommendedName>
        <fullName evidence="6">G-protein coupled receptors family 1 profile domain-containing protein</fullName>
    </recommendedName>
</protein>
<feature type="transmembrane region" description="Helical" evidence="5">
    <location>
        <begin position="319"/>
        <end position="339"/>
    </location>
</feature>
<keyword evidence="4 5" id="KW-0472">Membrane</keyword>
<evidence type="ECO:0000259" key="6">
    <source>
        <dbReference type="PROSITE" id="PS50262"/>
    </source>
</evidence>
<gene>
    <name evidence="7" type="ORF">GSLYS_00011218001</name>
</gene>
<dbReference type="Gene3D" id="1.20.1070.10">
    <property type="entry name" value="Rhodopsin 7-helix transmembrane proteins"/>
    <property type="match status" value="1"/>
</dbReference>
<feature type="transmembrane region" description="Helical" evidence="5">
    <location>
        <begin position="171"/>
        <end position="188"/>
    </location>
</feature>
<dbReference type="EMBL" id="CAXITT010000258">
    <property type="protein sequence ID" value="CAL1537305.1"/>
    <property type="molecule type" value="Genomic_DNA"/>
</dbReference>
<feature type="transmembrane region" description="Helical" evidence="5">
    <location>
        <begin position="208"/>
        <end position="234"/>
    </location>
</feature>
<dbReference type="PANTHER" id="PTHR46641:SF25">
    <property type="entry name" value="CNMAMIDE RECEPTOR-RELATED"/>
    <property type="match status" value="1"/>
</dbReference>
<evidence type="ECO:0000256" key="1">
    <source>
        <dbReference type="ARBA" id="ARBA00004370"/>
    </source>
</evidence>
<evidence type="ECO:0000256" key="4">
    <source>
        <dbReference type="ARBA" id="ARBA00023136"/>
    </source>
</evidence>
<feature type="transmembrane region" description="Helical" evidence="5">
    <location>
        <begin position="90"/>
        <end position="109"/>
    </location>
</feature>
<sequence length="386" mass="43470">MDYNQSYANTTGEALIGRTLHFCLYVDTAMRNGRPGFVDNNRVLTKVEDICSHVDFFRNYPVIFILLLGIPGNILSLLTIRTMALSTGTFYVALLSMADFITLSMHGIFHTLERLHVLTVAVCKLKYFLWSFTSLYAHWTLVLITFERFLGVRFPLQKSYYFTIKRARMSAFVIGVVMLGLSSTHLWSASFDNDLCSVDPAYTRLHKFGLYLEVLAYTILPFALIFLLVIAIAVELRKIQSNRKLFMGEARLAPAATSGGASCTQAERQSKIEHSITVMLFFSATVFLILTLPACIVVPRHYTIPSRNTIERAESLLAHAIVSSISLFLHACNVIIYFVSANRFRQQLMVLLHCRSCFEKPDVSSDTGKEAVQSIEDVPTINVSVE</sequence>
<feature type="transmembrane region" description="Helical" evidence="5">
    <location>
        <begin position="129"/>
        <end position="150"/>
    </location>
</feature>
<dbReference type="Proteomes" id="UP001497497">
    <property type="component" value="Unassembled WGS sequence"/>
</dbReference>
<accession>A0AAV2HT54</accession>
<proteinExistence type="predicted"/>
<comment type="caution">
    <text evidence="7">The sequence shown here is derived from an EMBL/GenBank/DDBJ whole genome shotgun (WGS) entry which is preliminary data.</text>
</comment>
<dbReference type="InterPro" id="IPR052954">
    <property type="entry name" value="GPCR-Ligand_Int"/>
</dbReference>
<dbReference type="SUPFAM" id="SSF81321">
    <property type="entry name" value="Family A G protein-coupled receptor-like"/>
    <property type="match status" value="1"/>
</dbReference>
<name>A0AAV2HT54_LYMST</name>